<organism evidence="6 7">
    <name type="scientific">Petrocella atlantisensis</name>
    <dbReference type="NCBI Taxonomy" id="2173034"/>
    <lineage>
        <taxon>Bacteria</taxon>
        <taxon>Bacillati</taxon>
        <taxon>Bacillota</taxon>
        <taxon>Clostridia</taxon>
        <taxon>Lachnospirales</taxon>
        <taxon>Vallitaleaceae</taxon>
        <taxon>Petrocella</taxon>
    </lineage>
</organism>
<keyword evidence="4" id="KW-0472">Membrane</keyword>
<dbReference type="InterPro" id="IPR004089">
    <property type="entry name" value="MCPsignal_dom"/>
</dbReference>
<keyword evidence="3" id="KW-0175">Coiled coil</keyword>
<dbReference type="Gene3D" id="6.10.340.10">
    <property type="match status" value="1"/>
</dbReference>
<dbReference type="EMBL" id="LR130778">
    <property type="protein sequence ID" value="VDN48372.1"/>
    <property type="molecule type" value="Genomic_DNA"/>
</dbReference>
<keyword evidence="7" id="KW-1185">Reference proteome</keyword>
<keyword evidence="4" id="KW-0812">Transmembrane</keyword>
<evidence type="ECO:0000256" key="1">
    <source>
        <dbReference type="ARBA" id="ARBA00023224"/>
    </source>
</evidence>
<proteinExistence type="predicted"/>
<dbReference type="RefSeq" id="WP_172596222.1">
    <property type="nucleotide sequence ID" value="NZ_LR130778.1"/>
</dbReference>
<evidence type="ECO:0000256" key="3">
    <source>
        <dbReference type="SAM" id="Coils"/>
    </source>
</evidence>
<feature type="domain" description="Methyl-accepting transducer" evidence="5">
    <location>
        <begin position="394"/>
        <end position="651"/>
    </location>
</feature>
<dbReference type="SUPFAM" id="SSF58104">
    <property type="entry name" value="Methyl-accepting chemotaxis protein (MCP) signaling domain"/>
    <property type="match status" value="1"/>
</dbReference>
<dbReference type="Proteomes" id="UP000279029">
    <property type="component" value="Chromosome"/>
</dbReference>
<dbReference type="KEGG" id="cbar:PATL70BA_2477"/>
<dbReference type="SMART" id="SM00283">
    <property type="entry name" value="MA"/>
    <property type="match status" value="1"/>
</dbReference>
<sequence length="731" mass="80000">MGQQKVKKVFLQDVKVGKKIGVGYAILTTVILVVALGSMININRISHQSHLLETVAYAQESVLSAQIEQANYENDGLEETADKVRNFLDLSLEIARTPALASEYANSMAAYEDQIGNLRSEFEGYVELEKAKNNQEMIRIAIENEVVSDIKRAMDVAQVNVLYGNDQNAVVESFKNYNRLQTALDSFMEVQLSATKFSKTESETYAEVLRNNFGKTRYFLEESLKESTSKGVTESLEDAMKSLDKYEKAFDNFDKLLLKQRQQFMNMSAASKASIDQVKVIEETVEKRIIQVERHSDIIAVISLVLGVLLSIGIALKLTVGITRPLKIILDQMEVISEYDLSQSMDASILSRQDEMGALARRSEGTRLELMKIIKEISKASVGVSLASDELSQSGEHAAATGQEIAATIEDIANGASEQASAISEGVHEINRLAKLIEEDQRQVDSLNEAAGHVEQLKEDGMDIVRSLVTETQISNDATASAQDIVRATSDSAMKIQKASSMIRDIADQTNLLALNAAIEAARAGAAGKGFAVVADEIRKLAEQSTRFTKEIGMDIKELIDKASKAVETMEMAREAVRKQEEDVNRTNAKFNGIAEAIGIMRDNIGLINDSGVEMSGQMVAINNLILSLSAISEQNAAGAQQSSASIVEQTKLLDAMSASSSDLAKLANKMEANVSVFRTESDEAMHLEESLLEDAVVETHDSVMNHVLHIQQDIEASKEAIYEEGLPPIG</sequence>
<keyword evidence="1 2" id="KW-0807">Transducer</keyword>
<evidence type="ECO:0000256" key="4">
    <source>
        <dbReference type="SAM" id="Phobius"/>
    </source>
</evidence>
<accession>A0A3P7S0Y7</accession>
<evidence type="ECO:0000256" key="2">
    <source>
        <dbReference type="PROSITE-ProRule" id="PRU00284"/>
    </source>
</evidence>
<evidence type="ECO:0000313" key="6">
    <source>
        <dbReference type="EMBL" id="VDN48372.1"/>
    </source>
</evidence>
<dbReference type="PROSITE" id="PS50111">
    <property type="entry name" value="CHEMOTAXIS_TRANSDUC_2"/>
    <property type="match status" value="1"/>
</dbReference>
<feature type="transmembrane region" description="Helical" evidence="4">
    <location>
        <begin position="298"/>
        <end position="320"/>
    </location>
</feature>
<dbReference type="PANTHER" id="PTHR32089">
    <property type="entry name" value="METHYL-ACCEPTING CHEMOTAXIS PROTEIN MCPB"/>
    <property type="match status" value="1"/>
</dbReference>
<evidence type="ECO:0000259" key="5">
    <source>
        <dbReference type="PROSITE" id="PS50111"/>
    </source>
</evidence>
<gene>
    <name evidence="6" type="ORF">PATL70BA_2477</name>
</gene>
<name>A0A3P7S0Y7_9FIRM</name>
<feature type="transmembrane region" description="Helical" evidence="4">
    <location>
        <begin position="21"/>
        <end position="40"/>
    </location>
</feature>
<dbReference type="GO" id="GO:0007165">
    <property type="term" value="P:signal transduction"/>
    <property type="evidence" value="ECO:0007669"/>
    <property type="project" value="UniProtKB-KW"/>
</dbReference>
<protein>
    <recommendedName>
        <fullName evidence="5">Methyl-accepting transducer domain-containing protein</fullName>
    </recommendedName>
</protein>
<feature type="coiled-coil region" evidence="3">
    <location>
        <begin position="556"/>
        <end position="590"/>
    </location>
</feature>
<dbReference type="GO" id="GO:0016020">
    <property type="term" value="C:membrane"/>
    <property type="evidence" value="ECO:0007669"/>
    <property type="project" value="InterPro"/>
</dbReference>
<evidence type="ECO:0000313" key="7">
    <source>
        <dbReference type="Proteomes" id="UP000279029"/>
    </source>
</evidence>
<dbReference type="Pfam" id="PF00015">
    <property type="entry name" value="MCPsignal"/>
    <property type="match status" value="1"/>
</dbReference>
<dbReference type="AlphaFoldDB" id="A0A3P7S0Y7"/>
<reference evidence="6 7" key="1">
    <citation type="submission" date="2018-09" db="EMBL/GenBank/DDBJ databases">
        <authorList>
            <person name="Postec A."/>
        </authorList>
    </citation>
    <scope>NUCLEOTIDE SEQUENCE [LARGE SCALE GENOMIC DNA]</scope>
    <source>
        <strain evidence="6">70B-A</strain>
    </source>
</reference>
<dbReference type="Gene3D" id="1.10.287.950">
    <property type="entry name" value="Methyl-accepting chemotaxis protein"/>
    <property type="match status" value="1"/>
</dbReference>
<keyword evidence="4" id="KW-1133">Transmembrane helix</keyword>
<dbReference type="PANTHER" id="PTHR32089:SF112">
    <property type="entry name" value="LYSOZYME-LIKE PROTEIN-RELATED"/>
    <property type="match status" value="1"/>
</dbReference>